<organism evidence="1 2">
    <name type="scientific">Christensenella minuta</name>
    <dbReference type="NCBI Taxonomy" id="626937"/>
    <lineage>
        <taxon>Bacteria</taxon>
        <taxon>Bacillati</taxon>
        <taxon>Bacillota</taxon>
        <taxon>Clostridia</taxon>
        <taxon>Christensenellales</taxon>
        <taxon>Christensenellaceae</taxon>
        <taxon>Christensenella</taxon>
    </lineage>
</organism>
<evidence type="ECO:0000313" key="2">
    <source>
        <dbReference type="Proteomes" id="UP000070366"/>
    </source>
</evidence>
<dbReference type="STRING" id="626937.HMPREF3293_01790"/>
<reference evidence="2" key="1">
    <citation type="submission" date="2016-02" db="EMBL/GenBank/DDBJ databases">
        <authorList>
            <person name="Mitreva M."/>
            <person name="Pepin K.H."/>
            <person name="Mihindukulasuriya K.A."/>
            <person name="Fulton R."/>
            <person name="Fronick C."/>
            <person name="O'Laughlin M."/>
            <person name="Miner T."/>
            <person name="Herter B."/>
            <person name="Rosa B.A."/>
            <person name="Cordes M."/>
            <person name="Tomlinson C."/>
            <person name="Wollam A."/>
            <person name="Palsikar V.B."/>
            <person name="Mardis E.R."/>
            <person name="Wilson R.K."/>
        </authorList>
    </citation>
    <scope>NUCLEOTIDE SEQUENCE [LARGE SCALE GENOMIC DNA]</scope>
    <source>
        <strain evidence="2">DSM 22607</strain>
    </source>
</reference>
<dbReference type="Proteomes" id="UP000070366">
    <property type="component" value="Unassembled WGS sequence"/>
</dbReference>
<comment type="caution">
    <text evidence="1">The sequence shown here is derived from an EMBL/GenBank/DDBJ whole genome shotgun (WGS) entry which is preliminary data.</text>
</comment>
<dbReference type="AlphaFoldDB" id="A0A136Q3G2"/>
<protein>
    <submittedName>
        <fullName evidence="1">Uncharacterized protein</fullName>
    </submittedName>
</protein>
<evidence type="ECO:0000313" key="1">
    <source>
        <dbReference type="EMBL" id="KXK65201.1"/>
    </source>
</evidence>
<sequence length="67" mass="7262">MRVAERGPEAIIPLDRLGGIIQGVLDNNGGGNGGNTYQLNVYTSDLSDGAQVRLFKNFSKWAGRRLN</sequence>
<accession>A0A136Q3G2</accession>
<dbReference type="RefSeq" id="WP_066522355.1">
    <property type="nucleotide sequence ID" value="NZ_CABMOF010000008.1"/>
</dbReference>
<gene>
    <name evidence="1" type="ORF">HMPREF3293_01790</name>
</gene>
<name>A0A136Q3G2_9FIRM</name>
<keyword evidence="2" id="KW-1185">Reference proteome</keyword>
<proteinExistence type="predicted"/>
<dbReference type="EMBL" id="LSZW01000062">
    <property type="protein sequence ID" value="KXK65201.1"/>
    <property type="molecule type" value="Genomic_DNA"/>
</dbReference>